<gene>
    <name evidence="8" type="ORF">A6M23_03220</name>
    <name evidence="7" type="ORF">A6P07_10295</name>
</gene>
<evidence type="ECO:0000256" key="1">
    <source>
        <dbReference type="ARBA" id="ARBA00001933"/>
    </source>
</evidence>
<evidence type="ECO:0000256" key="5">
    <source>
        <dbReference type="ARBA" id="ARBA00037974"/>
    </source>
</evidence>
<dbReference type="CDD" id="cd00609">
    <property type="entry name" value="AAT_like"/>
    <property type="match status" value="1"/>
</dbReference>
<organism evidence="8 10">
    <name type="scientific">Acidithiobacillus thiooxidans</name>
    <name type="common">Thiobacillus thiooxidans</name>
    <dbReference type="NCBI Taxonomy" id="930"/>
    <lineage>
        <taxon>Bacteria</taxon>
        <taxon>Pseudomonadati</taxon>
        <taxon>Pseudomonadota</taxon>
        <taxon>Acidithiobacillia</taxon>
        <taxon>Acidithiobacillales</taxon>
        <taxon>Acidithiobacillaceae</taxon>
        <taxon>Acidithiobacillus</taxon>
    </lineage>
</organism>
<keyword evidence="4" id="KW-0456">Lyase</keyword>
<dbReference type="InterPro" id="IPR004839">
    <property type="entry name" value="Aminotransferase_I/II_large"/>
</dbReference>
<dbReference type="Proteomes" id="UP000094893">
    <property type="component" value="Unassembled WGS sequence"/>
</dbReference>
<evidence type="ECO:0000256" key="3">
    <source>
        <dbReference type="ARBA" id="ARBA00022898"/>
    </source>
</evidence>
<dbReference type="GO" id="GO:0047804">
    <property type="term" value="F:cysteine-S-conjugate beta-lyase activity"/>
    <property type="evidence" value="ECO:0007669"/>
    <property type="project" value="UniProtKB-EC"/>
</dbReference>
<name>A0A1C2J2S1_ACITH</name>
<dbReference type="Gene3D" id="3.90.1150.10">
    <property type="entry name" value="Aspartate Aminotransferase, domain 1"/>
    <property type="match status" value="1"/>
</dbReference>
<dbReference type="InterPro" id="IPR027619">
    <property type="entry name" value="C-S_lyase_PatB-like"/>
</dbReference>
<keyword evidence="10" id="KW-1185">Reference proteome</keyword>
<keyword evidence="8" id="KW-0808">Transferase</keyword>
<dbReference type="InterPro" id="IPR015421">
    <property type="entry name" value="PyrdxlP-dep_Trfase_major"/>
</dbReference>
<dbReference type="Pfam" id="PF00155">
    <property type="entry name" value="Aminotran_1_2"/>
    <property type="match status" value="1"/>
</dbReference>
<dbReference type="EMBL" id="LWSA01000147">
    <property type="protein sequence ID" value="OCX72247.1"/>
    <property type="molecule type" value="Genomic_DNA"/>
</dbReference>
<dbReference type="InterPro" id="IPR015422">
    <property type="entry name" value="PyrdxlP-dep_Trfase_small"/>
</dbReference>
<evidence type="ECO:0000313" key="10">
    <source>
        <dbReference type="Proteomes" id="UP000095008"/>
    </source>
</evidence>
<dbReference type="Proteomes" id="UP000095008">
    <property type="component" value="Unassembled WGS sequence"/>
</dbReference>
<dbReference type="Gene3D" id="3.40.640.10">
    <property type="entry name" value="Type I PLP-dependent aspartate aminotransferase-like (Major domain)"/>
    <property type="match status" value="1"/>
</dbReference>
<dbReference type="STRING" id="930.GCA_002079865_02456"/>
<dbReference type="PANTHER" id="PTHR43525:SF1">
    <property type="entry name" value="PROTEIN MALY"/>
    <property type="match status" value="1"/>
</dbReference>
<dbReference type="RefSeq" id="WP_035217720.1">
    <property type="nucleotide sequence ID" value="NZ_LWRY01000019.1"/>
</dbReference>
<dbReference type="eggNOG" id="COG1168">
    <property type="taxonomic scope" value="Bacteria"/>
</dbReference>
<evidence type="ECO:0000259" key="6">
    <source>
        <dbReference type="Pfam" id="PF00155"/>
    </source>
</evidence>
<dbReference type="EMBL" id="LWRY01000019">
    <property type="protein sequence ID" value="OCX75246.1"/>
    <property type="molecule type" value="Genomic_DNA"/>
</dbReference>
<evidence type="ECO:0000313" key="7">
    <source>
        <dbReference type="EMBL" id="OCX72247.1"/>
    </source>
</evidence>
<dbReference type="GO" id="GO:0030170">
    <property type="term" value="F:pyridoxal phosphate binding"/>
    <property type="evidence" value="ECO:0007669"/>
    <property type="project" value="InterPro"/>
</dbReference>
<keyword evidence="8" id="KW-0032">Aminotransferase</keyword>
<proteinExistence type="inferred from homology"/>
<comment type="cofactor">
    <cofactor evidence="1">
        <name>pyridoxal 5'-phosphate</name>
        <dbReference type="ChEBI" id="CHEBI:597326"/>
    </cofactor>
</comment>
<protein>
    <recommendedName>
        <fullName evidence="2">cysteine-S-conjugate beta-lyase</fullName>
        <ecNumber evidence="2">4.4.1.13</ecNumber>
    </recommendedName>
</protein>
<evidence type="ECO:0000256" key="4">
    <source>
        <dbReference type="ARBA" id="ARBA00023239"/>
    </source>
</evidence>
<dbReference type="PANTHER" id="PTHR43525">
    <property type="entry name" value="PROTEIN MALY"/>
    <property type="match status" value="1"/>
</dbReference>
<dbReference type="EC" id="4.4.1.13" evidence="2"/>
<dbReference type="AlphaFoldDB" id="A0A1C2J2S1"/>
<dbReference type="GO" id="GO:0008483">
    <property type="term" value="F:transaminase activity"/>
    <property type="evidence" value="ECO:0007669"/>
    <property type="project" value="UniProtKB-KW"/>
</dbReference>
<evidence type="ECO:0000313" key="9">
    <source>
        <dbReference type="Proteomes" id="UP000094893"/>
    </source>
</evidence>
<dbReference type="InterPro" id="IPR015424">
    <property type="entry name" value="PyrdxlP-dep_Trfase"/>
</dbReference>
<dbReference type="SUPFAM" id="SSF53383">
    <property type="entry name" value="PLP-dependent transferases"/>
    <property type="match status" value="1"/>
</dbReference>
<evidence type="ECO:0000313" key="8">
    <source>
        <dbReference type="EMBL" id="OCX75246.1"/>
    </source>
</evidence>
<reference evidence="8 9" key="1">
    <citation type="journal article" date="2016" name="Int. J. Mol. Sci.">
        <title>Comparative genomics of the extreme acidophile Acidithiobacillus thiooxidans reveals intraspecific divergence and niche adaptation.</title>
        <authorList>
            <person name="Zhang X."/>
            <person name="Feng X."/>
            <person name="Tao J."/>
            <person name="Ma L."/>
            <person name="Xiao Y."/>
            <person name="Liang Y."/>
            <person name="Liu X."/>
            <person name="Yin H."/>
        </authorList>
    </citation>
    <scope>NUCLEOTIDE SEQUENCE [LARGE SCALE GENOMIC DNA]</scope>
    <source>
        <strain evidence="7 9">A02</strain>
        <strain evidence="8">DXS-W</strain>
    </source>
</reference>
<keyword evidence="3" id="KW-0663">Pyridoxal phosphate</keyword>
<feature type="domain" description="Aminotransferase class I/classII large" evidence="6">
    <location>
        <begin position="97"/>
        <end position="370"/>
    </location>
</feature>
<sequence length="400" mass="44544">MKNHDDLVSPFDAVIPRMSTGSVKWDEAAHRFGGEVLPMWVADMDFAVPDPIIQDLRKRLEHPIFGYPSDGPVMLRAADEWMAARHGWRPEPGATGSISGVVPALFAAVRAFTQPGDTVMVMPPIYPPFMNAVRKNGRELLLVPLQKEKDLTYHIDWQALEKALSRSRLLLFCSPHNPVGRVWTEEELQRLARLCKAADCLVVSDEIHADLSYAQHTPFAKLAARSVLLSSAGKSFNIAGIGGGIAIIPDSELRQTFRDELYRSQIHQTNACALTAMTSAWQQGAEWQTALREYLFANAQFIQEFLRRELAEVGYRIPEFGYLAWLDVAAYGDDDHIQKSLLKAGLGLNLGPSFGPGGEGFVRLNFAAPRRVLEEGLLRLRSALWRGPKSLQSLSVRCQL</sequence>
<comment type="similarity">
    <text evidence="5">Belongs to the class-II pyridoxal-phosphate-dependent aminotransferase family. MalY/PatB cystathionine beta-lyase subfamily.</text>
</comment>
<dbReference type="InterPro" id="IPR051798">
    <property type="entry name" value="Class-II_PLP-Dep_Aminotrans"/>
</dbReference>
<comment type="caution">
    <text evidence="8">The sequence shown here is derived from an EMBL/GenBank/DDBJ whole genome shotgun (WGS) entry which is preliminary data.</text>
</comment>
<dbReference type="NCBIfam" id="TIGR04350">
    <property type="entry name" value="C_S_lyase_PatB"/>
    <property type="match status" value="1"/>
</dbReference>
<accession>A0A1C2J2S1</accession>
<evidence type="ECO:0000256" key="2">
    <source>
        <dbReference type="ARBA" id="ARBA00012224"/>
    </source>
</evidence>
<dbReference type="OrthoDB" id="9803354at2"/>